<accession>A0ABU7GBS4</accession>
<organism evidence="4 5">
    <name type="scientific">Agarivorans aestuarii</name>
    <dbReference type="NCBI Taxonomy" id="1563703"/>
    <lineage>
        <taxon>Bacteria</taxon>
        <taxon>Pseudomonadati</taxon>
        <taxon>Pseudomonadota</taxon>
        <taxon>Gammaproteobacteria</taxon>
        <taxon>Alteromonadales</taxon>
        <taxon>Alteromonadaceae</taxon>
        <taxon>Agarivorans</taxon>
    </lineage>
</organism>
<evidence type="ECO:0000313" key="5">
    <source>
        <dbReference type="Proteomes" id="UP001310248"/>
    </source>
</evidence>
<evidence type="ECO:0000259" key="3">
    <source>
        <dbReference type="Pfam" id="PF13778"/>
    </source>
</evidence>
<keyword evidence="5" id="KW-1185">Reference proteome</keyword>
<reference evidence="4 5" key="2">
    <citation type="submission" date="2023-12" db="EMBL/GenBank/DDBJ databases">
        <authorList>
            <consortium name="Cladostephus spongiosus"/>
            <person name="Lorente B."/>
            <person name="Cabral C."/>
            <person name="Frias J."/>
            <person name="Faria J."/>
            <person name="Toubarro D."/>
        </authorList>
    </citation>
    <scope>NUCLEOTIDE SEQUENCE [LARGE SCALE GENOMIC DNA]</scope>
    <source>
        <strain evidence="4 5">ZMCS4</strain>
    </source>
</reference>
<gene>
    <name evidence="4" type="ORF">SNR37_001252</name>
</gene>
<dbReference type="RefSeq" id="WP_329776689.1">
    <property type="nucleotide sequence ID" value="NZ_JAYDYW010000016.1"/>
</dbReference>
<comment type="caution">
    <text evidence="4">The sequence shown here is derived from an EMBL/GenBank/DDBJ whole genome shotgun (WGS) entry which is preliminary data.</text>
</comment>
<dbReference type="Pfam" id="PF13778">
    <property type="entry name" value="DUF4174"/>
    <property type="match status" value="1"/>
</dbReference>
<dbReference type="EMBL" id="JAYDYW010000016">
    <property type="protein sequence ID" value="MEE1675925.1"/>
    <property type="molecule type" value="Genomic_DNA"/>
</dbReference>
<sequence>MTRLLAPILLFTSSLAMSYPMDSDYWAHRSVLFFAPQQDSAVDQFLAEEMRYRCQIRERDLVVMVMTAEQALGQAEQVGSHGVSYLRDKYQVEENKHIAVLIGKDGHEKHRWGAETDWQEIFAIIDEMPMRKQEMLTNASVCSA</sequence>
<dbReference type="InterPro" id="IPR025232">
    <property type="entry name" value="DUF4174"/>
</dbReference>
<keyword evidence="1 2" id="KW-0732">Signal</keyword>
<evidence type="ECO:0000256" key="1">
    <source>
        <dbReference type="ARBA" id="ARBA00022729"/>
    </source>
</evidence>
<proteinExistence type="predicted"/>
<feature type="signal peptide" evidence="2">
    <location>
        <begin position="1"/>
        <end position="18"/>
    </location>
</feature>
<evidence type="ECO:0000256" key="2">
    <source>
        <dbReference type="SAM" id="SignalP"/>
    </source>
</evidence>
<evidence type="ECO:0000313" key="4">
    <source>
        <dbReference type="EMBL" id="MEE1675925.1"/>
    </source>
</evidence>
<name>A0ABU7GBS4_9ALTE</name>
<dbReference type="Proteomes" id="UP001310248">
    <property type="component" value="Unassembled WGS sequence"/>
</dbReference>
<feature type="domain" description="DUF4174" evidence="3">
    <location>
        <begin position="21"/>
        <end position="134"/>
    </location>
</feature>
<reference evidence="5" key="1">
    <citation type="submission" date="2023-07" db="EMBL/GenBank/DDBJ databases">
        <title>Draft genome sequence of Agarivorans aestuarii strain ZMCS4, a CAZymes producing bacteria isolated from the marine brown algae Clodostephus spongiosus.</title>
        <authorList>
            <person name="Lorente B."/>
            <person name="Cabral C."/>
            <person name="Frias J."/>
            <person name="Faria J."/>
            <person name="Toubarro D."/>
        </authorList>
    </citation>
    <scope>NUCLEOTIDE SEQUENCE [LARGE SCALE GENOMIC DNA]</scope>
    <source>
        <strain evidence="5">ZMCS4</strain>
    </source>
</reference>
<protein>
    <submittedName>
        <fullName evidence="4">DUF4174 domain-containing protein</fullName>
    </submittedName>
</protein>
<feature type="chain" id="PRO_5045805468" evidence="2">
    <location>
        <begin position="19"/>
        <end position="144"/>
    </location>
</feature>